<feature type="compositionally biased region" description="Gly residues" evidence="2">
    <location>
        <begin position="319"/>
        <end position="329"/>
    </location>
</feature>
<reference evidence="5" key="1">
    <citation type="submission" date="2017-02" db="UniProtKB">
        <authorList>
            <consortium name="WormBaseParasite"/>
        </authorList>
    </citation>
    <scope>IDENTIFICATION</scope>
</reference>
<dbReference type="InterPro" id="IPR045117">
    <property type="entry name" value="ATXN2-like"/>
</dbReference>
<evidence type="ECO:0000256" key="2">
    <source>
        <dbReference type="SAM" id="MobiDB-lite"/>
    </source>
</evidence>
<feature type="region of interest" description="Disordered" evidence="2">
    <location>
        <begin position="114"/>
        <end position="149"/>
    </location>
</feature>
<dbReference type="GO" id="GO:0010494">
    <property type="term" value="C:cytoplasmic stress granule"/>
    <property type="evidence" value="ECO:0007669"/>
    <property type="project" value="TreeGrafter"/>
</dbReference>
<name>A0A0N5AM57_9BILA</name>
<evidence type="ECO:0000313" key="4">
    <source>
        <dbReference type="Proteomes" id="UP000046393"/>
    </source>
</evidence>
<sequence>MSRKQEQARSGPYNTQLLTLLLDVIGREVTVETRDGSKFEGIFTATHSDVIILDIGLSQVHRVEQGKLLPHKNDICEKMIFACDDYVCLSAVLQDEKPKIKGFATDREYHSRRPNIEDGYAESTFEPWDADDSGETEESKADELTDGGWSADDMFHVNKALGVESTYVENMSQYTNTPVIEKDSEDRIRAEKIAREIEQDHTSKAHAMLENDDEERDLDKATSEYQLSSRRSLPANRPSYGNNSKGALSSTSGPNRNSAPGGRRDVALISGRGGKRERFPDTEGITRRERFSDSKVRGRGGSYNSVLPRSFTNSSLTHGGKGASNGLPGGSYNRYQGQGERPNSQIVHNEFTRN</sequence>
<accession>A0A0N5AM57</accession>
<feature type="compositionally biased region" description="Basic and acidic residues" evidence="2">
    <location>
        <begin position="274"/>
        <end position="296"/>
    </location>
</feature>
<protein>
    <submittedName>
        <fullName evidence="5">LsmAD domain-containing protein</fullName>
    </submittedName>
</protein>
<feature type="compositionally biased region" description="Polar residues" evidence="2">
    <location>
        <begin position="302"/>
        <end position="317"/>
    </location>
</feature>
<dbReference type="GO" id="GO:0034063">
    <property type="term" value="P:stress granule assembly"/>
    <property type="evidence" value="ECO:0007669"/>
    <property type="project" value="TreeGrafter"/>
</dbReference>
<dbReference type="InterPro" id="IPR009604">
    <property type="entry name" value="LsmAD_domain"/>
</dbReference>
<dbReference type="InterPro" id="IPR025852">
    <property type="entry name" value="SM_dom_ATX"/>
</dbReference>
<dbReference type="Pfam" id="PF14438">
    <property type="entry name" value="SM-ATX"/>
    <property type="match status" value="1"/>
</dbReference>
<keyword evidence="4" id="KW-1185">Reference proteome</keyword>
<proteinExistence type="inferred from homology"/>
<feature type="compositionally biased region" description="Polar residues" evidence="2">
    <location>
        <begin position="239"/>
        <end position="258"/>
    </location>
</feature>
<comment type="similarity">
    <text evidence="1">Belongs to the ataxin-2 family.</text>
</comment>
<evidence type="ECO:0000259" key="3">
    <source>
        <dbReference type="SMART" id="SM01272"/>
    </source>
</evidence>
<evidence type="ECO:0000256" key="1">
    <source>
        <dbReference type="ARBA" id="ARBA00007503"/>
    </source>
</evidence>
<dbReference type="STRING" id="451379.A0A0N5AM57"/>
<dbReference type="AlphaFoldDB" id="A0A0N5AM57"/>
<feature type="compositionally biased region" description="Polar residues" evidence="2">
    <location>
        <begin position="333"/>
        <end position="347"/>
    </location>
</feature>
<dbReference type="SMART" id="SM01272">
    <property type="entry name" value="LsmAD"/>
    <property type="match status" value="1"/>
</dbReference>
<dbReference type="Pfam" id="PF06741">
    <property type="entry name" value="LsmAD"/>
    <property type="match status" value="1"/>
</dbReference>
<dbReference type="PANTHER" id="PTHR12854">
    <property type="entry name" value="ATAXIN 2-RELATED"/>
    <property type="match status" value="1"/>
</dbReference>
<evidence type="ECO:0000313" key="5">
    <source>
        <dbReference type="WBParaSite" id="SMUV_0000565801-mRNA-1"/>
    </source>
</evidence>
<dbReference type="GO" id="GO:0003729">
    <property type="term" value="F:mRNA binding"/>
    <property type="evidence" value="ECO:0007669"/>
    <property type="project" value="TreeGrafter"/>
</dbReference>
<feature type="domain" description="LsmAD" evidence="3">
    <location>
        <begin position="161"/>
        <end position="217"/>
    </location>
</feature>
<dbReference type="Proteomes" id="UP000046393">
    <property type="component" value="Unplaced"/>
</dbReference>
<dbReference type="WBParaSite" id="SMUV_0000565801-mRNA-1">
    <property type="protein sequence ID" value="SMUV_0000565801-mRNA-1"/>
    <property type="gene ID" value="SMUV_0000565801"/>
</dbReference>
<feature type="region of interest" description="Disordered" evidence="2">
    <location>
        <begin position="197"/>
        <end position="354"/>
    </location>
</feature>
<feature type="compositionally biased region" description="Basic and acidic residues" evidence="2">
    <location>
        <begin position="197"/>
        <end position="209"/>
    </location>
</feature>
<organism evidence="4 5">
    <name type="scientific">Syphacia muris</name>
    <dbReference type="NCBI Taxonomy" id="451379"/>
    <lineage>
        <taxon>Eukaryota</taxon>
        <taxon>Metazoa</taxon>
        <taxon>Ecdysozoa</taxon>
        <taxon>Nematoda</taxon>
        <taxon>Chromadorea</taxon>
        <taxon>Rhabditida</taxon>
        <taxon>Spirurina</taxon>
        <taxon>Oxyuridomorpha</taxon>
        <taxon>Oxyuroidea</taxon>
        <taxon>Oxyuridae</taxon>
        <taxon>Syphacia</taxon>
    </lineage>
</organism>
<dbReference type="PANTHER" id="PTHR12854:SF7">
    <property type="entry name" value="ATAXIN-2 HOMOLOG"/>
    <property type="match status" value="1"/>
</dbReference>